<dbReference type="GO" id="GO:0009986">
    <property type="term" value="C:cell surface"/>
    <property type="evidence" value="ECO:0007669"/>
    <property type="project" value="TreeGrafter"/>
</dbReference>
<evidence type="ECO:0000256" key="10">
    <source>
        <dbReference type="SAM" id="MobiDB-lite"/>
    </source>
</evidence>
<protein>
    <submittedName>
        <fullName evidence="13">(salmon louse) hypothetical protein</fullName>
    </submittedName>
</protein>
<keyword evidence="6" id="KW-0677">Repeat</keyword>
<dbReference type="GO" id="GO:0016020">
    <property type="term" value="C:membrane"/>
    <property type="evidence" value="ECO:0007669"/>
    <property type="project" value="UniProtKB-SubCell"/>
</dbReference>
<organism evidence="13 14">
    <name type="scientific">Lepeophtheirus salmonis</name>
    <name type="common">Salmon louse</name>
    <name type="synonym">Caligus salmonis</name>
    <dbReference type="NCBI Taxonomy" id="72036"/>
    <lineage>
        <taxon>Eukaryota</taxon>
        <taxon>Metazoa</taxon>
        <taxon>Ecdysozoa</taxon>
        <taxon>Arthropoda</taxon>
        <taxon>Crustacea</taxon>
        <taxon>Multicrustacea</taxon>
        <taxon>Hexanauplia</taxon>
        <taxon>Copepoda</taxon>
        <taxon>Siphonostomatoida</taxon>
        <taxon>Caligidae</taxon>
        <taxon>Lepeophtheirus</taxon>
    </lineage>
</organism>
<evidence type="ECO:0000256" key="6">
    <source>
        <dbReference type="ARBA" id="ARBA00022737"/>
    </source>
</evidence>
<comment type="subcellular location">
    <subcellularLocation>
        <location evidence="1">Membrane</location>
    </subcellularLocation>
    <subcellularLocation>
        <location evidence="2">Secreted</location>
    </subcellularLocation>
</comment>
<evidence type="ECO:0000256" key="8">
    <source>
        <dbReference type="ARBA" id="ARBA00023157"/>
    </source>
</evidence>
<dbReference type="SMART" id="SM00059">
    <property type="entry name" value="FN2"/>
    <property type="match status" value="2"/>
</dbReference>
<evidence type="ECO:0000256" key="9">
    <source>
        <dbReference type="PROSITE-ProRule" id="PRU00479"/>
    </source>
</evidence>
<proteinExistence type="inferred from homology"/>
<gene>
    <name evidence="13" type="ORF">LSAA_9309</name>
</gene>
<dbReference type="SUPFAM" id="SSF103506">
    <property type="entry name" value="Mitochondrial carrier"/>
    <property type="match status" value="1"/>
</dbReference>
<dbReference type="PROSITE" id="PS51092">
    <property type="entry name" value="FN2_2"/>
    <property type="match status" value="2"/>
</dbReference>
<evidence type="ECO:0000256" key="4">
    <source>
        <dbReference type="ARBA" id="ARBA00022525"/>
    </source>
</evidence>
<feature type="domain" description="Fibronectin type-II" evidence="12">
    <location>
        <begin position="467"/>
        <end position="514"/>
    </location>
</feature>
<evidence type="ECO:0000313" key="13">
    <source>
        <dbReference type="EMBL" id="CAF2928225.1"/>
    </source>
</evidence>
<dbReference type="PANTHER" id="PTHR22918">
    <property type="entry name" value="SEMINAL PLASMA PROTEIN"/>
    <property type="match status" value="1"/>
</dbReference>
<evidence type="ECO:0000256" key="11">
    <source>
        <dbReference type="SAM" id="SignalP"/>
    </source>
</evidence>
<reference evidence="13" key="1">
    <citation type="submission" date="2021-02" db="EMBL/GenBank/DDBJ databases">
        <authorList>
            <person name="Bekaert M."/>
        </authorList>
    </citation>
    <scope>NUCLEOTIDE SEQUENCE</scope>
    <source>
        <strain evidence="13">IoA-00</strain>
    </source>
</reference>
<feature type="compositionally biased region" description="Basic and acidic residues" evidence="10">
    <location>
        <begin position="99"/>
        <end position="125"/>
    </location>
</feature>
<dbReference type="InterPro" id="IPR051666">
    <property type="entry name" value="SP_Capacitation_Regulator"/>
</dbReference>
<keyword evidence="5" id="KW-0812">Transmembrane</keyword>
<dbReference type="InterPro" id="IPR036943">
    <property type="entry name" value="FN_type2_sf"/>
</dbReference>
<keyword evidence="11" id="KW-0732">Signal</keyword>
<feature type="signal peptide" evidence="11">
    <location>
        <begin position="1"/>
        <end position="21"/>
    </location>
</feature>
<dbReference type="SUPFAM" id="SSF57440">
    <property type="entry name" value="Kringle-like"/>
    <property type="match status" value="2"/>
</dbReference>
<feature type="chain" id="PRO_5043837359" evidence="11">
    <location>
        <begin position="22"/>
        <end position="534"/>
    </location>
</feature>
<keyword evidence="8" id="KW-1015">Disulfide bond</keyword>
<dbReference type="OrthoDB" id="406838at2759"/>
<dbReference type="PANTHER" id="PTHR22918:SF1">
    <property type="entry name" value="FIBRONECTIN TYPE-II DOMAIN-CONTAINING PROTEIN"/>
    <property type="match status" value="1"/>
</dbReference>
<feature type="domain" description="Fibronectin type-II" evidence="12">
    <location>
        <begin position="405"/>
        <end position="452"/>
    </location>
</feature>
<dbReference type="Proteomes" id="UP000675881">
    <property type="component" value="Chromosome 4"/>
</dbReference>
<feature type="region of interest" description="Disordered" evidence="10">
    <location>
        <begin position="71"/>
        <end position="133"/>
    </location>
</feature>
<evidence type="ECO:0000256" key="1">
    <source>
        <dbReference type="ARBA" id="ARBA00004370"/>
    </source>
</evidence>
<dbReference type="Gene3D" id="2.10.10.10">
    <property type="entry name" value="Fibronectin, type II, collagen-binding"/>
    <property type="match status" value="2"/>
</dbReference>
<comment type="similarity">
    <text evidence="3">Belongs to the seminal plasma protein family.</text>
</comment>
<dbReference type="InterPro" id="IPR023395">
    <property type="entry name" value="MCP_dom_sf"/>
</dbReference>
<sequence>MAYKFTFALMITLAYLNGYEGIKCYQGTGSPAHPPSLDGMECSEDIINCLKMVSSNKKGDIVGIQYQCGTSSEKENGCASQDPSEPFEVDDDDDMDTMMNKEMKELEKDTQDSLVDEAKSGEETTPKILTFPPNARISKSEVKKLDGGSNPRDVEWSDKVEDNVKRSKRDTDDHNKHMFCYCDEDLCNDSTSLRGAVFLSGLSFTLSITKELLRSIGIFGLYKCNNVERRPFLSMLLSSLCEPKLPCPKRARSNESVFWWSFISCYGVGSISAALVNPADVAKTRLQLLIKDRGSCLSVSSEHCIFPFLSNDGKNLFYECDQDRKCAIEVEPNSRKAIKYSSCSDGCFDNSTVSYCRRLTHHQCTTMGRSESWCMLNDGITFAYCDRDCPGYEPAEDLMDTCKTTEGQICQFPFSYGSIIYHGCTLDGHDYPWCPTVVNGIGEPEFFGNCTYHCEGFAEEVGRCRSVYGTACIFPFEYKGTVYNECTEIDHVWKWCSVFNLPNGTMRNWGECLGKTCEPIGKFGILKQLAFLLF</sequence>
<comment type="caution">
    <text evidence="9">Lacks conserved residue(s) required for the propagation of feature annotation.</text>
</comment>
<evidence type="ECO:0000256" key="3">
    <source>
        <dbReference type="ARBA" id="ARBA00010011"/>
    </source>
</evidence>
<evidence type="ECO:0000256" key="7">
    <source>
        <dbReference type="ARBA" id="ARBA00023136"/>
    </source>
</evidence>
<name>A0A7R8H7S8_LEPSM</name>
<dbReference type="Pfam" id="PF00040">
    <property type="entry name" value="fn2"/>
    <property type="match status" value="2"/>
</dbReference>
<evidence type="ECO:0000259" key="12">
    <source>
        <dbReference type="PROSITE" id="PS51092"/>
    </source>
</evidence>
<dbReference type="InterPro" id="IPR000562">
    <property type="entry name" value="FN_type2_dom"/>
</dbReference>
<dbReference type="AlphaFoldDB" id="A0A7R8H7S8"/>
<keyword evidence="14" id="KW-1185">Reference proteome</keyword>
<dbReference type="InterPro" id="IPR013806">
    <property type="entry name" value="Kringle-like"/>
</dbReference>
<dbReference type="GO" id="GO:0005576">
    <property type="term" value="C:extracellular region"/>
    <property type="evidence" value="ECO:0007669"/>
    <property type="project" value="UniProtKB-SubCell"/>
</dbReference>
<evidence type="ECO:0000313" key="14">
    <source>
        <dbReference type="Proteomes" id="UP000675881"/>
    </source>
</evidence>
<accession>A0A7R8H7S8</accession>
<keyword evidence="7" id="KW-0472">Membrane</keyword>
<keyword evidence="4" id="KW-0964">Secreted</keyword>
<feature type="compositionally biased region" description="Acidic residues" evidence="10">
    <location>
        <begin position="85"/>
        <end position="96"/>
    </location>
</feature>
<evidence type="ECO:0000256" key="5">
    <source>
        <dbReference type="ARBA" id="ARBA00022692"/>
    </source>
</evidence>
<dbReference type="GO" id="GO:0008201">
    <property type="term" value="F:heparin binding"/>
    <property type="evidence" value="ECO:0007669"/>
    <property type="project" value="TreeGrafter"/>
</dbReference>
<dbReference type="EMBL" id="HG994583">
    <property type="protein sequence ID" value="CAF2928225.1"/>
    <property type="molecule type" value="Genomic_DNA"/>
</dbReference>
<evidence type="ECO:0000256" key="2">
    <source>
        <dbReference type="ARBA" id="ARBA00004613"/>
    </source>
</evidence>